<protein>
    <submittedName>
        <fullName evidence="8">TauD/TfdA family dioxygenase</fullName>
        <ecNumber evidence="8">1.14.11.-</ecNumber>
    </submittedName>
</protein>
<name>A0ABV2WLD2_9NOCA</name>
<comment type="caution">
    <text evidence="8">The sequence shown here is derived from an EMBL/GenBank/DDBJ whole genome shotgun (WGS) entry which is preliminary data.</text>
</comment>
<evidence type="ECO:0000313" key="9">
    <source>
        <dbReference type="Proteomes" id="UP001550628"/>
    </source>
</evidence>
<evidence type="ECO:0000256" key="6">
    <source>
        <dbReference type="ARBA" id="ARBA00023004"/>
    </source>
</evidence>
<keyword evidence="3" id="KW-0479">Metal-binding</keyword>
<dbReference type="PANTHER" id="PTHR43779:SF2">
    <property type="entry name" value="ALPHA-KETOGLUTARATE-DEPENDENT XANTHINE DIOXYGENASE XAN1"/>
    <property type="match status" value="1"/>
</dbReference>
<organism evidence="8 9">
    <name type="scientific">Nocardia rhamnosiphila</name>
    <dbReference type="NCBI Taxonomy" id="426716"/>
    <lineage>
        <taxon>Bacteria</taxon>
        <taxon>Bacillati</taxon>
        <taxon>Actinomycetota</taxon>
        <taxon>Actinomycetes</taxon>
        <taxon>Mycobacteriales</taxon>
        <taxon>Nocardiaceae</taxon>
        <taxon>Nocardia</taxon>
    </lineage>
</organism>
<comment type="similarity">
    <text evidence="2">Belongs to the TfdA dioxygenase family.</text>
</comment>
<keyword evidence="9" id="KW-1185">Reference proteome</keyword>
<reference evidence="8 9" key="1">
    <citation type="submission" date="2024-06" db="EMBL/GenBank/DDBJ databases">
        <title>The Natural Products Discovery Center: Release of the First 8490 Sequenced Strains for Exploring Actinobacteria Biosynthetic Diversity.</title>
        <authorList>
            <person name="Kalkreuter E."/>
            <person name="Kautsar S.A."/>
            <person name="Yang D."/>
            <person name="Bader C.D."/>
            <person name="Teijaro C.N."/>
            <person name="Fluegel L."/>
            <person name="Davis C.M."/>
            <person name="Simpson J.R."/>
            <person name="Lauterbach L."/>
            <person name="Steele A.D."/>
            <person name="Gui C."/>
            <person name="Meng S."/>
            <person name="Li G."/>
            <person name="Viehrig K."/>
            <person name="Ye F."/>
            <person name="Su P."/>
            <person name="Kiefer A.F."/>
            <person name="Nichols A."/>
            <person name="Cepeda A.J."/>
            <person name="Yan W."/>
            <person name="Fan B."/>
            <person name="Jiang Y."/>
            <person name="Adhikari A."/>
            <person name="Zheng C.-J."/>
            <person name="Schuster L."/>
            <person name="Cowan T.M."/>
            <person name="Smanski M.J."/>
            <person name="Chevrette M.G."/>
            <person name="De Carvalho L.P.S."/>
            <person name="Shen B."/>
        </authorList>
    </citation>
    <scope>NUCLEOTIDE SEQUENCE [LARGE SCALE GENOMIC DNA]</scope>
    <source>
        <strain evidence="8 9">NPDC019708</strain>
    </source>
</reference>
<keyword evidence="4 8" id="KW-0223">Dioxygenase</keyword>
<evidence type="ECO:0000259" key="7">
    <source>
        <dbReference type="Pfam" id="PF02668"/>
    </source>
</evidence>
<dbReference type="Pfam" id="PF02668">
    <property type="entry name" value="TauD"/>
    <property type="match status" value="1"/>
</dbReference>
<accession>A0ABV2WLD2</accession>
<dbReference type="Gene3D" id="3.60.130.10">
    <property type="entry name" value="Clavaminate synthase-like"/>
    <property type="match status" value="1"/>
</dbReference>
<sequence>MSTLTVDRLNHEIGAEITGVDADRLLTDPHLPAAVLRALDEHGVLVFRGLHLEPEAQVAFCRELGEIDISAGHHPVRGIYRVSLDTTKNSSASYLRATFDWHIDGCTPQEDTYPQMATVLSAKAVADSGGETEFASTYGAYERLTSGEKRELSAVRVLHSLEASQRLVTPDPEPRQLEYWRRWPTREHPLVWTHRSGRRSLVLGASTDHVVGRDRARGRALLDDLLARCTAPERVYRHTWSVGDTVIWDNRGVIHRAAPYAPDSPREMLRTTVLGDEPIQ</sequence>
<evidence type="ECO:0000256" key="4">
    <source>
        <dbReference type="ARBA" id="ARBA00022964"/>
    </source>
</evidence>
<dbReference type="GO" id="GO:0051213">
    <property type="term" value="F:dioxygenase activity"/>
    <property type="evidence" value="ECO:0007669"/>
    <property type="project" value="UniProtKB-KW"/>
</dbReference>
<dbReference type="SUPFAM" id="SSF51197">
    <property type="entry name" value="Clavaminate synthase-like"/>
    <property type="match status" value="1"/>
</dbReference>
<feature type="domain" description="TauD/TfdA-like" evidence="7">
    <location>
        <begin position="9"/>
        <end position="272"/>
    </location>
</feature>
<dbReference type="Proteomes" id="UP001550628">
    <property type="component" value="Unassembled WGS sequence"/>
</dbReference>
<dbReference type="InterPro" id="IPR003819">
    <property type="entry name" value="TauD/TfdA-like"/>
</dbReference>
<dbReference type="InterPro" id="IPR051178">
    <property type="entry name" value="TfdA_dioxygenase"/>
</dbReference>
<evidence type="ECO:0000256" key="2">
    <source>
        <dbReference type="ARBA" id="ARBA00005896"/>
    </source>
</evidence>
<evidence type="ECO:0000256" key="5">
    <source>
        <dbReference type="ARBA" id="ARBA00023002"/>
    </source>
</evidence>
<keyword evidence="6" id="KW-0408">Iron</keyword>
<gene>
    <name evidence="8" type="ORF">ABZ510_07500</name>
</gene>
<evidence type="ECO:0000313" key="8">
    <source>
        <dbReference type="EMBL" id="MEU1951692.1"/>
    </source>
</evidence>
<evidence type="ECO:0000256" key="3">
    <source>
        <dbReference type="ARBA" id="ARBA00022723"/>
    </source>
</evidence>
<dbReference type="EC" id="1.14.11.-" evidence="8"/>
<evidence type="ECO:0000256" key="1">
    <source>
        <dbReference type="ARBA" id="ARBA00001954"/>
    </source>
</evidence>
<comment type="cofactor">
    <cofactor evidence="1">
        <name>Fe(2+)</name>
        <dbReference type="ChEBI" id="CHEBI:29033"/>
    </cofactor>
</comment>
<dbReference type="EMBL" id="JBEYBF010000003">
    <property type="protein sequence ID" value="MEU1951692.1"/>
    <property type="molecule type" value="Genomic_DNA"/>
</dbReference>
<dbReference type="PANTHER" id="PTHR43779">
    <property type="entry name" value="DIOXYGENASE RV0097-RELATED"/>
    <property type="match status" value="1"/>
</dbReference>
<keyword evidence="5 8" id="KW-0560">Oxidoreductase</keyword>
<proteinExistence type="inferred from homology"/>
<dbReference type="RefSeq" id="WP_356953694.1">
    <property type="nucleotide sequence ID" value="NZ_JBEYBD010000001.1"/>
</dbReference>
<dbReference type="InterPro" id="IPR042098">
    <property type="entry name" value="TauD-like_sf"/>
</dbReference>